<reference evidence="1 2" key="1">
    <citation type="journal article" date="2020" name="Mol. Biol. Evol.">
        <title>Interspecific Gene Flow and the Evolution of Specialization in Black and White Rhinoceros.</title>
        <authorList>
            <person name="Moodley Y."/>
            <person name="Westbury M.V."/>
            <person name="Russo I.M."/>
            <person name="Gopalakrishnan S."/>
            <person name="Rakotoarivelo A."/>
            <person name="Olsen R.A."/>
            <person name="Prost S."/>
            <person name="Tunstall T."/>
            <person name="Ryder O.A."/>
            <person name="Dalen L."/>
            <person name="Bruford M.W."/>
        </authorList>
    </citation>
    <scope>NUCLEOTIDE SEQUENCE [LARGE SCALE GENOMIC DNA]</scope>
    <source>
        <strain evidence="1">SBR-YM</strain>
        <tissue evidence="1">Skin</tissue>
    </source>
</reference>
<gene>
    <name evidence="1" type="ORF">HPG69_005031</name>
</gene>
<sequence length="105" mass="12810">QFIEPESRKEDPFCVDKITKYILPSTDEMPKLWQSNWWYSMIYFLPRIPRHCFCAITLNERVKVTHLRNNLKENDIKVDILNFLTYASEEAIEHFKKQIGFWRKK</sequence>
<protein>
    <submittedName>
        <fullName evidence="1">Uncharacterized protein</fullName>
    </submittedName>
</protein>
<accession>A0A7J7ET18</accession>
<name>A0A7J7ET18_DICBM</name>
<feature type="non-terminal residue" evidence="1">
    <location>
        <position position="1"/>
    </location>
</feature>
<dbReference type="Gene3D" id="3.40.630.30">
    <property type="match status" value="1"/>
</dbReference>
<dbReference type="AlphaFoldDB" id="A0A7J7ET18"/>
<comment type="caution">
    <text evidence="1">The sequence shown here is derived from an EMBL/GenBank/DDBJ whole genome shotgun (WGS) entry which is preliminary data.</text>
</comment>
<evidence type="ECO:0000313" key="2">
    <source>
        <dbReference type="Proteomes" id="UP000551758"/>
    </source>
</evidence>
<dbReference type="Proteomes" id="UP000551758">
    <property type="component" value="Unassembled WGS sequence"/>
</dbReference>
<evidence type="ECO:0000313" key="1">
    <source>
        <dbReference type="EMBL" id="KAF5918596.1"/>
    </source>
</evidence>
<proteinExistence type="predicted"/>
<organism evidence="1 2">
    <name type="scientific">Diceros bicornis minor</name>
    <name type="common">South-central black rhinoceros</name>
    <dbReference type="NCBI Taxonomy" id="77932"/>
    <lineage>
        <taxon>Eukaryota</taxon>
        <taxon>Metazoa</taxon>
        <taxon>Chordata</taxon>
        <taxon>Craniata</taxon>
        <taxon>Vertebrata</taxon>
        <taxon>Euteleostomi</taxon>
        <taxon>Mammalia</taxon>
        <taxon>Eutheria</taxon>
        <taxon>Laurasiatheria</taxon>
        <taxon>Perissodactyla</taxon>
        <taxon>Rhinocerotidae</taxon>
        <taxon>Diceros</taxon>
    </lineage>
</organism>
<keyword evidence="2" id="KW-1185">Reference proteome</keyword>
<dbReference type="EMBL" id="JACDTQ010002428">
    <property type="protein sequence ID" value="KAF5918596.1"/>
    <property type="molecule type" value="Genomic_DNA"/>
</dbReference>